<name>A0ABU5DBZ4_9BURK</name>
<comment type="caution">
    <text evidence="1">The sequence shown here is derived from an EMBL/GenBank/DDBJ whole genome shotgun (WGS) entry which is preliminary data.</text>
</comment>
<evidence type="ECO:0000313" key="1">
    <source>
        <dbReference type="EMBL" id="MDY0743280.1"/>
    </source>
</evidence>
<organism evidence="1 2">
    <name type="scientific">Roseateles agri</name>
    <dbReference type="NCBI Taxonomy" id="3098619"/>
    <lineage>
        <taxon>Bacteria</taxon>
        <taxon>Pseudomonadati</taxon>
        <taxon>Pseudomonadota</taxon>
        <taxon>Betaproteobacteria</taxon>
        <taxon>Burkholderiales</taxon>
        <taxon>Sphaerotilaceae</taxon>
        <taxon>Roseateles</taxon>
    </lineage>
</organism>
<dbReference type="RefSeq" id="WP_320421144.1">
    <property type="nucleotide sequence ID" value="NZ_JAXCLA010000001.1"/>
</dbReference>
<dbReference type="InterPro" id="IPR036624">
    <property type="entry name" value="Hcp1-lik_sf"/>
</dbReference>
<gene>
    <name evidence="1" type="ORF">SNE35_02125</name>
</gene>
<dbReference type="Pfam" id="PF05638">
    <property type="entry name" value="T6SS_HCP"/>
    <property type="match status" value="1"/>
</dbReference>
<dbReference type="InterPro" id="IPR053165">
    <property type="entry name" value="HSI-I_assembly_Hcp1"/>
</dbReference>
<reference evidence="1 2" key="1">
    <citation type="submission" date="2023-11" db="EMBL/GenBank/DDBJ databases">
        <title>Paucibacter sp. nov., isolated from fresh soil in Korea.</title>
        <authorList>
            <person name="Le N.T.T."/>
        </authorList>
    </citation>
    <scope>NUCLEOTIDE SEQUENCE [LARGE SCALE GENOMIC DNA]</scope>
    <source>
        <strain evidence="1 2">R3-3</strain>
    </source>
</reference>
<keyword evidence="2" id="KW-1185">Reference proteome</keyword>
<protein>
    <submittedName>
        <fullName evidence="1">Type VI secretion system tube protein Hcp</fullName>
    </submittedName>
</protein>
<dbReference type="InterPro" id="IPR008514">
    <property type="entry name" value="T6SS_Hcp"/>
</dbReference>
<proteinExistence type="predicted"/>
<dbReference type="Proteomes" id="UP001285263">
    <property type="component" value="Unassembled WGS sequence"/>
</dbReference>
<sequence>MGADASTADLFLAVESRRSGKIKGESTTDDHEDDIILSGWSWGAQAGDAMGSSTRTGRRQYGPLVVTKGMDAASLVLLAALARNDEITEATLTMRKSGGEALDYFKLKLEGARVADISYAVDDLGHTVEQVTLTFTSFDAEYSDQRSDGTGGGAIAFSDEVLSPNA</sequence>
<dbReference type="PANTHER" id="PTHR36152">
    <property type="entry name" value="CYTOPLASMIC PROTEIN-RELATED"/>
    <property type="match status" value="1"/>
</dbReference>
<dbReference type="SUPFAM" id="SSF141452">
    <property type="entry name" value="Hcp1-like"/>
    <property type="match status" value="1"/>
</dbReference>
<evidence type="ECO:0000313" key="2">
    <source>
        <dbReference type="Proteomes" id="UP001285263"/>
    </source>
</evidence>
<accession>A0ABU5DBZ4</accession>
<dbReference type="Gene3D" id="2.30.110.20">
    <property type="entry name" value="Hcp1-like"/>
    <property type="match status" value="1"/>
</dbReference>
<dbReference type="NCBIfam" id="TIGR03344">
    <property type="entry name" value="VI_effect_Hcp1"/>
    <property type="match status" value="1"/>
</dbReference>
<dbReference type="PANTHER" id="PTHR36152:SF1">
    <property type="entry name" value="UBIQUITIN-LIKE DOMAIN-CONTAINING PROTEIN"/>
    <property type="match status" value="1"/>
</dbReference>
<dbReference type="EMBL" id="JAXCLA010000001">
    <property type="protein sequence ID" value="MDY0743280.1"/>
    <property type="molecule type" value="Genomic_DNA"/>
</dbReference>